<gene>
    <name evidence="1" type="ORF">LEP1GSC186_0766</name>
</gene>
<organism evidence="1 2">
    <name type="scientific">Leptospira noguchii serovar Autumnalis str. ZUN142</name>
    <dbReference type="NCBI Taxonomy" id="1085540"/>
    <lineage>
        <taxon>Bacteria</taxon>
        <taxon>Pseudomonadati</taxon>
        <taxon>Spirochaetota</taxon>
        <taxon>Spirochaetia</taxon>
        <taxon>Leptospirales</taxon>
        <taxon>Leptospiraceae</taxon>
        <taxon>Leptospira</taxon>
    </lineage>
</organism>
<evidence type="ECO:0000313" key="2">
    <source>
        <dbReference type="Proteomes" id="UP000012153"/>
    </source>
</evidence>
<protein>
    <submittedName>
        <fullName evidence="1">Uncharacterized protein</fullName>
    </submittedName>
</protein>
<accession>M6UIJ8</accession>
<reference evidence="1 2" key="1">
    <citation type="submission" date="2013-01" db="EMBL/GenBank/DDBJ databases">
        <authorList>
            <person name="Harkins D.M."/>
            <person name="Durkin A.S."/>
            <person name="Brinkac L.M."/>
            <person name="Haft D.H."/>
            <person name="Selengut J.D."/>
            <person name="Sanka R."/>
            <person name="DePew J."/>
            <person name="Purushe J."/>
            <person name="Matthias M.A."/>
            <person name="Vinetz J.M."/>
            <person name="Sutton G.G."/>
            <person name="Nierman W.C."/>
            <person name="Fouts D.E."/>
        </authorList>
    </citation>
    <scope>NUCLEOTIDE SEQUENCE [LARGE SCALE GENOMIC DNA]</scope>
    <source>
        <strain evidence="1 2">ZUN142</strain>
    </source>
</reference>
<name>M6UIJ8_9LEPT</name>
<comment type="caution">
    <text evidence="1">The sequence shown here is derived from an EMBL/GenBank/DDBJ whole genome shotgun (WGS) entry which is preliminary data.</text>
</comment>
<dbReference type="EMBL" id="AHOP02000008">
    <property type="protein sequence ID" value="EMO42636.1"/>
    <property type="molecule type" value="Genomic_DNA"/>
</dbReference>
<evidence type="ECO:0000313" key="1">
    <source>
        <dbReference type="EMBL" id="EMO42636.1"/>
    </source>
</evidence>
<dbReference type="Proteomes" id="UP000012153">
    <property type="component" value="Unassembled WGS sequence"/>
</dbReference>
<dbReference type="AlphaFoldDB" id="M6UIJ8"/>
<proteinExistence type="predicted"/>
<sequence>MNTLLCNFGILYKFYINLFEIEKVGTPQKFNLADLYKIKYKYREF</sequence>